<dbReference type="CDD" id="cd04045">
    <property type="entry name" value="C2C_Tricalbin-like"/>
    <property type="match status" value="1"/>
</dbReference>
<feature type="region of interest" description="Disordered" evidence="11">
    <location>
        <begin position="790"/>
        <end position="809"/>
    </location>
</feature>
<dbReference type="InterPro" id="IPR052455">
    <property type="entry name" value="Tricalbin_domain"/>
</dbReference>
<dbReference type="CDD" id="cd04040">
    <property type="entry name" value="C2D_Tricalbin-like"/>
    <property type="match status" value="1"/>
</dbReference>
<dbReference type="PROSITE" id="PS51847">
    <property type="entry name" value="SMP"/>
    <property type="match status" value="1"/>
</dbReference>
<dbReference type="GeneID" id="30964251"/>
<name>A0A1D2VH42_9ASCO</name>
<feature type="domain" description="C2" evidence="13">
    <location>
        <begin position="496"/>
        <end position="622"/>
    </location>
</feature>
<dbReference type="RefSeq" id="XP_020047226.1">
    <property type="nucleotide sequence ID" value="XM_020190615.1"/>
</dbReference>
<evidence type="ECO:0000256" key="10">
    <source>
        <dbReference type="ARBA" id="ARBA00023136"/>
    </source>
</evidence>
<dbReference type="SUPFAM" id="SSF49562">
    <property type="entry name" value="C2 domain (Calcium/lipid-binding domain, CaLB)"/>
    <property type="match status" value="4"/>
</dbReference>
<evidence type="ECO:0000313" key="16">
    <source>
        <dbReference type="Proteomes" id="UP000095038"/>
    </source>
</evidence>
<keyword evidence="9" id="KW-0446">Lipid-binding</keyword>
<organism evidence="15 16">
    <name type="scientific">Ascoidea rubescens DSM 1968</name>
    <dbReference type="NCBI Taxonomy" id="1344418"/>
    <lineage>
        <taxon>Eukaryota</taxon>
        <taxon>Fungi</taxon>
        <taxon>Dikarya</taxon>
        <taxon>Ascomycota</taxon>
        <taxon>Saccharomycotina</taxon>
        <taxon>Saccharomycetes</taxon>
        <taxon>Ascoideaceae</taxon>
        <taxon>Ascoidea</taxon>
    </lineage>
</organism>
<keyword evidence="6" id="KW-0256">Endoplasmic reticulum</keyword>
<dbReference type="EMBL" id="KV454481">
    <property type="protein sequence ID" value="ODV60919.1"/>
    <property type="molecule type" value="Genomic_DNA"/>
</dbReference>
<evidence type="ECO:0000256" key="9">
    <source>
        <dbReference type="ARBA" id="ARBA00023121"/>
    </source>
</evidence>
<dbReference type="SMART" id="SM00239">
    <property type="entry name" value="C2"/>
    <property type="match status" value="4"/>
</dbReference>
<proteinExistence type="predicted"/>
<dbReference type="Pfam" id="PF25669">
    <property type="entry name" value="SMP_MUG190-like"/>
    <property type="match status" value="1"/>
</dbReference>
<evidence type="ECO:0000256" key="4">
    <source>
        <dbReference type="ARBA" id="ARBA00022692"/>
    </source>
</evidence>
<evidence type="ECO:0000313" key="15">
    <source>
        <dbReference type="EMBL" id="ODV60919.1"/>
    </source>
</evidence>
<feature type="domain" description="C2" evidence="13">
    <location>
        <begin position="625"/>
        <end position="739"/>
    </location>
</feature>
<dbReference type="PANTHER" id="PTHR46980:SF2">
    <property type="entry name" value="TRICALBIN-1-RELATED"/>
    <property type="match status" value="1"/>
</dbReference>
<evidence type="ECO:0000256" key="5">
    <source>
        <dbReference type="ARBA" id="ARBA00022737"/>
    </source>
</evidence>
<accession>A0A1D2VH42</accession>
<evidence type="ECO:0000256" key="2">
    <source>
        <dbReference type="ARBA" id="ARBA00022448"/>
    </source>
</evidence>
<evidence type="ECO:0000256" key="6">
    <source>
        <dbReference type="ARBA" id="ARBA00022824"/>
    </source>
</evidence>
<evidence type="ECO:0000256" key="12">
    <source>
        <dbReference type="SAM" id="Phobius"/>
    </source>
</evidence>
<keyword evidence="8" id="KW-0445">Lipid transport</keyword>
<evidence type="ECO:0000256" key="3">
    <source>
        <dbReference type="ARBA" id="ARBA00022553"/>
    </source>
</evidence>
<dbReference type="CDD" id="cd04052">
    <property type="entry name" value="C2B_Tricalbin-like"/>
    <property type="match status" value="1"/>
</dbReference>
<evidence type="ECO:0000256" key="7">
    <source>
        <dbReference type="ARBA" id="ARBA00022989"/>
    </source>
</evidence>
<dbReference type="InterPro" id="IPR056910">
    <property type="entry name" value="TCB1-3_C2"/>
</dbReference>
<keyword evidence="2" id="KW-0813">Transport</keyword>
<dbReference type="PROSITE" id="PS50004">
    <property type="entry name" value="C2"/>
    <property type="match status" value="4"/>
</dbReference>
<dbReference type="InterPro" id="IPR031468">
    <property type="entry name" value="SMP_LBD"/>
</dbReference>
<dbReference type="CDD" id="cd04044">
    <property type="entry name" value="C2A_Tricalbin-like"/>
    <property type="match status" value="1"/>
</dbReference>
<keyword evidence="3" id="KW-0597">Phosphoprotein</keyword>
<dbReference type="InterPro" id="IPR037761">
    <property type="entry name" value="C2A_Tricalbin"/>
</dbReference>
<dbReference type="STRING" id="1344418.A0A1D2VH42"/>
<gene>
    <name evidence="15" type="ORF">ASCRUDRAFT_35530</name>
</gene>
<dbReference type="InParanoid" id="A0A1D2VH42"/>
<keyword evidence="4 12" id="KW-0812">Transmembrane</keyword>
<dbReference type="InterPro" id="IPR017147">
    <property type="entry name" value="Tricalbin"/>
</dbReference>
<dbReference type="Gene3D" id="2.60.40.150">
    <property type="entry name" value="C2 domain"/>
    <property type="match status" value="4"/>
</dbReference>
<keyword evidence="5" id="KW-0677">Repeat</keyword>
<feature type="transmembrane region" description="Helical" evidence="12">
    <location>
        <begin position="89"/>
        <end position="106"/>
    </location>
</feature>
<dbReference type="Pfam" id="PF24920">
    <property type="entry name" value="C2_TCB1"/>
    <property type="match status" value="1"/>
</dbReference>
<dbReference type="GO" id="GO:0006869">
    <property type="term" value="P:lipid transport"/>
    <property type="evidence" value="ECO:0007669"/>
    <property type="project" value="UniProtKB-KW"/>
</dbReference>
<dbReference type="PIRSF" id="PIRSF037232">
    <property type="entry name" value="Tricalbin"/>
    <property type="match status" value="1"/>
</dbReference>
<evidence type="ECO:0000256" key="1">
    <source>
        <dbReference type="ARBA" id="ARBA00004586"/>
    </source>
</evidence>
<dbReference type="InterPro" id="IPR037765">
    <property type="entry name" value="C2B_Tricalbin"/>
</dbReference>
<keyword evidence="7 12" id="KW-1133">Transmembrane helix</keyword>
<dbReference type="GO" id="GO:0061817">
    <property type="term" value="P:endoplasmic reticulum-plasma membrane tethering"/>
    <property type="evidence" value="ECO:0007669"/>
    <property type="project" value="InterPro"/>
</dbReference>
<dbReference type="InterPro" id="IPR000008">
    <property type="entry name" value="C2_dom"/>
</dbReference>
<dbReference type="OrthoDB" id="1029639at2759"/>
<evidence type="ECO:0000256" key="11">
    <source>
        <dbReference type="SAM" id="MobiDB-lite"/>
    </source>
</evidence>
<evidence type="ECO:0000259" key="13">
    <source>
        <dbReference type="PROSITE" id="PS50004"/>
    </source>
</evidence>
<dbReference type="InterPro" id="IPR035892">
    <property type="entry name" value="C2_domain_sf"/>
</dbReference>
<dbReference type="InterPro" id="IPR037756">
    <property type="entry name" value="C2D_Tricalbin"/>
</dbReference>
<dbReference type="PANTHER" id="PTHR46980">
    <property type="entry name" value="TRICALBIN-1-RELATED"/>
    <property type="match status" value="1"/>
</dbReference>
<feature type="domain" description="C2" evidence="13">
    <location>
        <begin position="946"/>
        <end position="1072"/>
    </location>
</feature>
<dbReference type="AlphaFoldDB" id="A0A1D2VH42"/>
<sequence>MATPLSSSKTSLVAADNVSNTNGTSKSINQPQQPVVKKRVPKSANFRGWKETVGWLEFDILSLEDELDDLLNTPTHLDNLLPDFAYGDWYHNVAIFILAGLTCFILGKFKFSLAPVFPFMVIFSLYYRTQIRKYRSNLREQAQRAFSIKRIENDYETMDWLNTFLDKFWLYLEPSICQIVCDQANPILASLPQIPPFVTGIWIDTLTLGTKPFRIEHVKTFPRTSDDVVVMDWSVSMTPNEISDMNNKQLKNHVNQKFVIKIKLFNFITFPIVVEDVAFHVTVRVRIRMMSSYPNIDTVNVSLPEFPKFDFVSKVFGQGIFNWEVLSVPGLLPLINDMILKFAGPILFNPFSFQLNIEELLKGNLTGAIGVLTILLKDAKDIKLFDQTSGNTIDPYLTFNFNGPTLAKSKTIEDTCDPVWNESIYILVNSLAQPLQMICYDFNDDRKDVQMGTINFDIQSLKTSPTQPNLAVPLLRNNKPVGTLFFDLNYSPVLEGKRLIDGSTEPPPELNTGIARIEINEIKIENPENPNTFVELYINKELILTTSTVKSNNNPIWNVSSEKLILDKRKTRVLLIVKNDKNEKLDYLVTSLNDIVDRSEIDKKWIPLKDGNGEIKVTSQWKPVRLADVPGASGYSDPIGVVRVAIDKAVGLRNLENVGTIDPYARILINGFQRGRTLAVDSSIDPIWNEVLYATVTGPNQKLTIEGMDVEKISADRTLGSFDIKLNEIIHKGDDNNYIEHVDKEYRSNKLVSKKGPKGTITYHLSFFPAIPVMDLDEIAEEDEATALKLQKEKEKEKENPTNKSDKDAKINKEIDLAELDKSHKLRLNLNELMNYNSGVFVYQILQGAFNNSNLYIQAFFDADSYPQYVSDKLRQSKCIINDTGDVVVKELEYSRATFRLVKDKDQSRAEDCIAEASLPTRVLLQNSYAGTSKVSFNDGSVIRLQTKFIPITFENLPLQDTILNSGQLTVTVLNGRNLISADRNGKSDPFVEVRLNGKKYLKTKTIKKTLNPDWITKEECVIPLTNRTHSHLEVRCFDWDFGEGQDDKLGIGFVDLTKVPLDAPSEVQVPLNLDGKDGGYITLKLAFQPLYIYSVRKKEGTFADGATKVFGAGKTFVGAGGKVIGGAAGVVGKGGSFVKHKIFGRKKDSNDD</sequence>
<dbReference type="GO" id="GO:0008289">
    <property type="term" value="F:lipid binding"/>
    <property type="evidence" value="ECO:0007669"/>
    <property type="project" value="UniProtKB-KW"/>
</dbReference>
<evidence type="ECO:0000259" key="14">
    <source>
        <dbReference type="PROSITE" id="PS51847"/>
    </source>
</evidence>
<feature type="domain" description="C2" evidence="13">
    <location>
        <begin position="349"/>
        <end position="471"/>
    </location>
</feature>
<evidence type="ECO:0000256" key="8">
    <source>
        <dbReference type="ARBA" id="ARBA00023055"/>
    </source>
</evidence>
<comment type="subcellular location">
    <subcellularLocation>
        <location evidence="1">Endoplasmic reticulum membrane</location>
    </subcellularLocation>
</comment>
<dbReference type="GO" id="GO:0071944">
    <property type="term" value="C:cell periphery"/>
    <property type="evidence" value="ECO:0007669"/>
    <property type="project" value="UniProtKB-ARBA"/>
</dbReference>
<reference evidence="16" key="1">
    <citation type="submission" date="2016-05" db="EMBL/GenBank/DDBJ databases">
        <title>Comparative genomics of biotechnologically important yeasts.</title>
        <authorList>
            <consortium name="DOE Joint Genome Institute"/>
            <person name="Riley R."/>
            <person name="Haridas S."/>
            <person name="Wolfe K.H."/>
            <person name="Lopes M.R."/>
            <person name="Hittinger C.T."/>
            <person name="Goker M."/>
            <person name="Salamov A."/>
            <person name="Wisecaver J."/>
            <person name="Long T.M."/>
            <person name="Aerts A.L."/>
            <person name="Barry K."/>
            <person name="Choi C."/>
            <person name="Clum A."/>
            <person name="Coughlan A.Y."/>
            <person name="Deshpande S."/>
            <person name="Douglass A.P."/>
            <person name="Hanson S.J."/>
            <person name="Klenk H.-P."/>
            <person name="Labutti K."/>
            <person name="Lapidus A."/>
            <person name="Lindquist E."/>
            <person name="Lipzen A."/>
            <person name="Meier-Kolthoff J.P."/>
            <person name="Ohm R.A."/>
            <person name="Otillar R.P."/>
            <person name="Pangilinan J."/>
            <person name="Peng Y."/>
            <person name="Rokas A."/>
            <person name="Rosa C.A."/>
            <person name="Scheuner C."/>
            <person name="Sibirny A.A."/>
            <person name="Slot J.C."/>
            <person name="Stielow J.B."/>
            <person name="Sun H."/>
            <person name="Kurtzman C.P."/>
            <person name="Blackwell M."/>
            <person name="Grigoriev I.V."/>
            <person name="Jeffries T.W."/>
        </authorList>
    </citation>
    <scope>NUCLEOTIDE SEQUENCE [LARGE SCALE GENOMIC DNA]</scope>
    <source>
        <strain evidence="16">DSM 1968</strain>
    </source>
</reference>
<dbReference type="Proteomes" id="UP000095038">
    <property type="component" value="Unassembled WGS sequence"/>
</dbReference>
<dbReference type="FunCoup" id="A0A1D2VH42">
    <property type="interactions" value="207"/>
</dbReference>
<dbReference type="InterPro" id="IPR037762">
    <property type="entry name" value="C2C_Tricalbin"/>
</dbReference>
<protein>
    <submittedName>
        <fullName evidence="15">Lipid-binding protein</fullName>
    </submittedName>
</protein>
<dbReference type="CDD" id="cd21678">
    <property type="entry name" value="SMP_TCB"/>
    <property type="match status" value="1"/>
</dbReference>
<keyword evidence="10 12" id="KW-0472">Membrane</keyword>
<dbReference type="Pfam" id="PF00168">
    <property type="entry name" value="C2"/>
    <property type="match status" value="4"/>
</dbReference>
<keyword evidence="16" id="KW-1185">Reference proteome</keyword>
<feature type="domain" description="SMP-LTD" evidence="14">
    <location>
        <begin position="154"/>
        <end position="358"/>
    </location>
</feature>
<dbReference type="GO" id="GO:0005789">
    <property type="term" value="C:endoplasmic reticulum membrane"/>
    <property type="evidence" value="ECO:0007669"/>
    <property type="project" value="UniProtKB-SubCell"/>
</dbReference>